<proteinExistence type="predicted"/>
<dbReference type="GO" id="GO:0016756">
    <property type="term" value="F:glutathione gamma-glutamylcysteinyltransferase activity"/>
    <property type="evidence" value="ECO:0007669"/>
    <property type="project" value="UniProtKB-EC"/>
</dbReference>
<feature type="domain" description="Peptidase C83" evidence="7">
    <location>
        <begin position="1"/>
        <end position="221"/>
    </location>
</feature>
<dbReference type="PANTHER" id="PTHR33447">
    <property type="entry name" value="GLUTATHIONE GAMMA-GLUTAMYLCYSTEINYLTRANSFERASE"/>
    <property type="match status" value="1"/>
</dbReference>
<gene>
    <name evidence="8" type="ORF">RchiOBHm_Chr6g0287501</name>
</gene>
<dbReference type="AlphaFoldDB" id="A0A2P6PV38"/>
<dbReference type="PANTHER" id="PTHR33447:SF19">
    <property type="entry name" value="GLUTATHIONE GAMMA-GLUTAMYLCYSTEINYLTRANSFERASE"/>
    <property type="match status" value="1"/>
</dbReference>
<keyword evidence="3 8" id="KW-0808">Transferase</keyword>
<protein>
    <recommendedName>
        <fullName evidence="1">glutathione gamma-glutamylcysteinyltransferase</fullName>
        <ecNumber evidence="1">2.3.2.15</ecNumber>
    </recommendedName>
</protein>
<dbReference type="Pfam" id="PF09328">
    <property type="entry name" value="Phytochelatin_C"/>
    <property type="match status" value="1"/>
</dbReference>
<keyword evidence="5 8" id="KW-0012">Acyltransferase</keyword>
<dbReference type="FunFam" id="3.90.70.30:FF:000001">
    <property type="entry name" value="Glutathione gamma-glutamylcysteinyltransferase 1"/>
    <property type="match status" value="1"/>
</dbReference>
<dbReference type="STRING" id="74649.A0A2P6PV38"/>
<reference evidence="8 9" key="1">
    <citation type="journal article" date="2018" name="Nat. Genet.">
        <title>The Rosa genome provides new insights in the design of modern roses.</title>
        <authorList>
            <person name="Bendahmane M."/>
        </authorList>
    </citation>
    <scope>NUCLEOTIDE SEQUENCE [LARGE SCALE GENOMIC DNA]</scope>
    <source>
        <strain evidence="9">cv. Old Blush</strain>
    </source>
</reference>
<evidence type="ECO:0000256" key="4">
    <source>
        <dbReference type="ARBA" id="ARBA00022723"/>
    </source>
</evidence>
<comment type="caution">
    <text evidence="8">The sequence shown here is derived from an EMBL/GenBank/DDBJ whole genome shotgun (WGS) entry which is preliminary data.</text>
</comment>
<keyword evidence="9" id="KW-1185">Reference proteome</keyword>
<evidence type="ECO:0000313" key="9">
    <source>
        <dbReference type="Proteomes" id="UP000238479"/>
    </source>
</evidence>
<evidence type="ECO:0000256" key="2">
    <source>
        <dbReference type="ARBA" id="ARBA00022539"/>
    </source>
</evidence>
<name>A0A2P6PV38_ROSCH</name>
<dbReference type="Pfam" id="PF05023">
    <property type="entry name" value="Phytochelatin"/>
    <property type="match status" value="1"/>
</dbReference>
<evidence type="ECO:0000256" key="6">
    <source>
        <dbReference type="ARBA" id="ARBA00053477"/>
    </source>
</evidence>
<evidence type="ECO:0000259" key="7">
    <source>
        <dbReference type="PROSITE" id="PS51443"/>
    </source>
</evidence>
<dbReference type="SUPFAM" id="SSF54001">
    <property type="entry name" value="Cysteine proteinases"/>
    <property type="match status" value="1"/>
</dbReference>
<evidence type="ECO:0000313" key="8">
    <source>
        <dbReference type="EMBL" id="PRQ25791.1"/>
    </source>
</evidence>
<dbReference type="GO" id="GO:0046872">
    <property type="term" value="F:metal ion binding"/>
    <property type="evidence" value="ECO:0007669"/>
    <property type="project" value="UniProtKB-KW"/>
</dbReference>
<dbReference type="Gene3D" id="3.90.70.30">
    <property type="entry name" value="Phytochelatin synthase, N-terminal domain"/>
    <property type="match status" value="1"/>
</dbReference>
<sequence length="490" mass="54076">MAVAGLYRRELPSPPAIEFASPEGKKLFAEALGNGTMEGFFKLISYYQTQSEPAYCGLATLAVVLNALAIDPGRKWKGPWRWFDDSMLDCCEPLAKIKAEGITFGKVACLAHCNGAEVEAFRTHESSIDDFRKRVISCTSSEDCHVITSYHRGVFKQTGTGHFSPIGGYHAAKDMVLILDVARFKYPPHWVPLSLLWEAMDTVDEATGHRRGYMIISRLNRTPSILYTVSCRHEGWNSVAKYLIEDVPLLMKLEGIKDVQEVISVLFKSPPANLREFVKWVAEVRRQEDGHLILSKEEKGRLAIKEEVMKQVRETELYKHVTRWLASESSLCKETTPPVGKDMLPEIGAKVCCQGAEILRGKVGSSNGTCCTPTDVKLLKSTGDNPATVVSGIVKTDGTEQGVDVLVPSCQMDPTSLCSFDQGSCIGMHPSTGDVLTVLLLALPPLTWSGIKEEKLLAEINGLVSTDCLPALLQGEVLFLRQQIHFLMTD</sequence>
<dbReference type="PROSITE" id="PS51443">
    <property type="entry name" value="PCS"/>
    <property type="match status" value="1"/>
</dbReference>
<comment type="function">
    <text evidence="6">Involved in the synthesis of phytochelatins (PC) and homophytochelatins (hPC), the heavy-metal-binding peptides of plants.</text>
</comment>
<evidence type="ECO:0000256" key="1">
    <source>
        <dbReference type="ARBA" id="ARBA00012468"/>
    </source>
</evidence>
<dbReference type="OMA" id="CRDESWQ"/>
<dbReference type="GO" id="GO:0098849">
    <property type="term" value="P:cellular detoxification of cadmium ion"/>
    <property type="evidence" value="ECO:0007669"/>
    <property type="project" value="TreeGrafter"/>
</dbReference>
<dbReference type="GO" id="GO:0010273">
    <property type="term" value="P:detoxification of copper ion"/>
    <property type="evidence" value="ECO:0007669"/>
    <property type="project" value="TreeGrafter"/>
</dbReference>
<evidence type="ECO:0000256" key="5">
    <source>
        <dbReference type="ARBA" id="ARBA00023315"/>
    </source>
</evidence>
<dbReference type="InterPro" id="IPR038156">
    <property type="entry name" value="PCS_N_sf"/>
</dbReference>
<dbReference type="InterPro" id="IPR040409">
    <property type="entry name" value="PCS-like"/>
</dbReference>
<dbReference type="InterPro" id="IPR038765">
    <property type="entry name" value="Papain-like_cys_pep_sf"/>
</dbReference>
<dbReference type="GO" id="GO:0046938">
    <property type="term" value="P:phytochelatin biosynthetic process"/>
    <property type="evidence" value="ECO:0007669"/>
    <property type="project" value="InterPro"/>
</dbReference>
<dbReference type="Gramene" id="PRQ25791">
    <property type="protein sequence ID" value="PRQ25791"/>
    <property type="gene ID" value="RchiOBHm_Chr6g0287501"/>
</dbReference>
<keyword evidence="2" id="KW-0104">Cadmium</keyword>
<dbReference type="InterPro" id="IPR007719">
    <property type="entry name" value="PCS_N"/>
</dbReference>
<dbReference type="EMBL" id="PDCK01000044">
    <property type="protein sequence ID" value="PRQ25791.1"/>
    <property type="molecule type" value="Genomic_DNA"/>
</dbReference>
<accession>A0A2P6PV38</accession>
<dbReference type="Proteomes" id="UP000238479">
    <property type="component" value="Chromosome 6"/>
</dbReference>
<evidence type="ECO:0000256" key="3">
    <source>
        <dbReference type="ARBA" id="ARBA00022679"/>
    </source>
</evidence>
<dbReference type="InterPro" id="IPR015407">
    <property type="entry name" value="Phytochelatin_synthase_C"/>
</dbReference>
<organism evidence="8 9">
    <name type="scientific">Rosa chinensis</name>
    <name type="common">China rose</name>
    <dbReference type="NCBI Taxonomy" id="74649"/>
    <lineage>
        <taxon>Eukaryota</taxon>
        <taxon>Viridiplantae</taxon>
        <taxon>Streptophyta</taxon>
        <taxon>Embryophyta</taxon>
        <taxon>Tracheophyta</taxon>
        <taxon>Spermatophyta</taxon>
        <taxon>Magnoliopsida</taxon>
        <taxon>eudicotyledons</taxon>
        <taxon>Gunneridae</taxon>
        <taxon>Pentapetalae</taxon>
        <taxon>rosids</taxon>
        <taxon>fabids</taxon>
        <taxon>Rosales</taxon>
        <taxon>Rosaceae</taxon>
        <taxon>Rosoideae</taxon>
        <taxon>Rosoideae incertae sedis</taxon>
        <taxon>Rosa</taxon>
    </lineage>
</organism>
<dbReference type="EC" id="2.3.2.15" evidence="1"/>
<keyword evidence="4" id="KW-0479">Metal-binding</keyword>